<keyword evidence="2" id="KW-0217">Developmental protein</keyword>
<feature type="compositionally biased region" description="Basic and acidic residues" evidence="7">
    <location>
        <begin position="248"/>
        <end position="269"/>
    </location>
</feature>
<dbReference type="Proteomes" id="UP001314263">
    <property type="component" value="Unassembled WGS sequence"/>
</dbReference>
<dbReference type="AlphaFoldDB" id="A0AAV1IKB6"/>
<keyword evidence="10" id="KW-1185">Reference proteome</keyword>
<proteinExistence type="predicted"/>
<keyword evidence="3" id="KW-0479">Metal-binding</keyword>
<dbReference type="GO" id="GO:0033314">
    <property type="term" value="P:mitotic DNA replication checkpoint signaling"/>
    <property type="evidence" value="ECO:0007669"/>
    <property type="project" value="TreeGrafter"/>
</dbReference>
<accession>A0AAV1IKB6</accession>
<comment type="subcellular location">
    <subcellularLocation>
        <location evidence="1">Nucleus speckle</location>
    </subcellularLocation>
</comment>
<dbReference type="GO" id="GO:0008270">
    <property type="term" value="F:zinc ion binding"/>
    <property type="evidence" value="ECO:0007669"/>
    <property type="project" value="UniProtKB-KW"/>
</dbReference>
<sequence>MSDFKAQFKAAKASRGTGASTKLSKEQLKALKAQRAAAEAKAAEDAANQAAKQEAARAAAAAAPAVAAPAAAAAQPASSGPRAAPPKFATTAPPKFAPGEKLSAVKTDTQVTQMHSGSSSAGPAALQSTASKGALPVLSGDDAAAQHGVPPDLPSGFFEAPEQAASSETPSTLPAGFFEAQENGAQAPPVPAETDSAPQQHSRLPAGFFEAPTETLEEAAIPAVPLLQPTTRPVQPKEQSGAIPKGFFADKDADAKARGEDKKKKSKEEEFSDFMSAIAVDVQEAEEHDQEAAAAAAAERAEREQFEQRMRLQRLEELKTGSSEVQKAAAAYTLSDAALDMDVILDDAAQQRKRQKVDLKQILEPTAAELDGDESSEEDLELDWRAKTV</sequence>
<feature type="compositionally biased region" description="Low complexity" evidence="7">
    <location>
        <begin position="30"/>
        <end position="94"/>
    </location>
</feature>
<evidence type="ECO:0000256" key="6">
    <source>
        <dbReference type="ARBA" id="ARBA00023242"/>
    </source>
</evidence>
<evidence type="ECO:0000313" key="10">
    <source>
        <dbReference type="Proteomes" id="UP001314263"/>
    </source>
</evidence>
<protein>
    <recommendedName>
        <fullName evidence="8">ZNF380 coiled-coil domain-containing protein</fullName>
    </recommendedName>
</protein>
<evidence type="ECO:0000256" key="5">
    <source>
        <dbReference type="ARBA" id="ARBA00022833"/>
    </source>
</evidence>
<dbReference type="InterPro" id="IPR040050">
    <property type="entry name" value="ZNF830-like"/>
</dbReference>
<evidence type="ECO:0000256" key="2">
    <source>
        <dbReference type="ARBA" id="ARBA00022473"/>
    </source>
</evidence>
<evidence type="ECO:0000256" key="3">
    <source>
        <dbReference type="ARBA" id="ARBA00022723"/>
    </source>
</evidence>
<keyword evidence="4" id="KW-0863">Zinc-finger</keyword>
<name>A0AAV1IKB6_9CHLO</name>
<dbReference type="EMBL" id="CAUYUE010000018">
    <property type="protein sequence ID" value="CAK0787771.1"/>
    <property type="molecule type" value="Genomic_DNA"/>
</dbReference>
<comment type="caution">
    <text evidence="9">The sequence shown here is derived from an EMBL/GenBank/DDBJ whole genome shotgun (WGS) entry which is preliminary data.</text>
</comment>
<evidence type="ECO:0000259" key="8">
    <source>
        <dbReference type="Pfam" id="PF23406"/>
    </source>
</evidence>
<dbReference type="GO" id="GO:0033260">
    <property type="term" value="P:nuclear DNA replication"/>
    <property type="evidence" value="ECO:0007669"/>
    <property type="project" value="TreeGrafter"/>
</dbReference>
<feature type="region of interest" description="Disordered" evidence="7">
    <location>
        <begin position="1"/>
        <end position="200"/>
    </location>
</feature>
<feature type="region of interest" description="Disordered" evidence="7">
    <location>
        <begin position="365"/>
        <end position="389"/>
    </location>
</feature>
<feature type="domain" description="ZNF380 coiled-coil" evidence="8">
    <location>
        <begin position="243"/>
        <end position="320"/>
    </location>
</feature>
<dbReference type="GO" id="GO:0005681">
    <property type="term" value="C:spliceosomal complex"/>
    <property type="evidence" value="ECO:0007669"/>
    <property type="project" value="InterPro"/>
</dbReference>
<reference evidence="9 10" key="1">
    <citation type="submission" date="2023-10" db="EMBL/GenBank/DDBJ databases">
        <authorList>
            <person name="Maclean D."/>
            <person name="Macfadyen A."/>
        </authorList>
    </citation>
    <scope>NUCLEOTIDE SEQUENCE [LARGE SCALE GENOMIC DNA]</scope>
</reference>
<keyword evidence="5" id="KW-0862">Zinc</keyword>
<feature type="region of interest" description="Disordered" evidence="7">
    <location>
        <begin position="283"/>
        <end position="302"/>
    </location>
</feature>
<feature type="compositionally biased region" description="Polar residues" evidence="7">
    <location>
        <begin position="106"/>
        <end position="131"/>
    </location>
</feature>
<dbReference type="PANTHER" id="PTHR13278:SF0">
    <property type="entry name" value="ZINC FINGER PROTEIN 830"/>
    <property type="match status" value="1"/>
</dbReference>
<dbReference type="GO" id="GO:0003676">
    <property type="term" value="F:nucleic acid binding"/>
    <property type="evidence" value="ECO:0007669"/>
    <property type="project" value="InterPro"/>
</dbReference>
<gene>
    <name evidence="9" type="ORF">CVIRNUC_010993</name>
</gene>
<evidence type="ECO:0000256" key="1">
    <source>
        <dbReference type="ARBA" id="ARBA00004324"/>
    </source>
</evidence>
<evidence type="ECO:0000256" key="4">
    <source>
        <dbReference type="ARBA" id="ARBA00022771"/>
    </source>
</evidence>
<evidence type="ECO:0000256" key="7">
    <source>
        <dbReference type="SAM" id="MobiDB-lite"/>
    </source>
</evidence>
<dbReference type="PANTHER" id="PTHR13278">
    <property type="entry name" value="ZINC FINGER PROTEIN 830"/>
    <property type="match status" value="1"/>
</dbReference>
<organism evidence="9 10">
    <name type="scientific">Coccomyxa viridis</name>
    <dbReference type="NCBI Taxonomy" id="1274662"/>
    <lineage>
        <taxon>Eukaryota</taxon>
        <taxon>Viridiplantae</taxon>
        <taxon>Chlorophyta</taxon>
        <taxon>core chlorophytes</taxon>
        <taxon>Trebouxiophyceae</taxon>
        <taxon>Trebouxiophyceae incertae sedis</taxon>
        <taxon>Coccomyxaceae</taxon>
        <taxon>Coccomyxa</taxon>
    </lineage>
</organism>
<feature type="compositionally biased region" description="Acidic residues" evidence="7">
    <location>
        <begin position="370"/>
        <end position="381"/>
    </location>
</feature>
<dbReference type="Pfam" id="PF23406">
    <property type="entry name" value="ZNF380_CC"/>
    <property type="match status" value="1"/>
</dbReference>
<keyword evidence="6" id="KW-0539">Nucleus</keyword>
<dbReference type="GO" id="GO:0044773">
    <property type="term" value="P:mitotic DNA damage checkpoint signaling"/>
    <property type="evidence" value="ECO:0007669"/>
    <property type="project" value="TreeGrafter"/>
</dbReference>
<evidence type="ECO:0000313" key="9">
    <source>
        <dbReference type="EMBL" id="CAK0787771.1"/>
    </source>
</evidence>
<dbReference type="InterPro" id="IPR059039">
    <property type="entry name" value="ZNF380_CC"/>
</dbReference>
<feature type="region of interest" description="Disordered" evidence="7">
    <location>
        <begin position="226"/>
        <end position="270"/>
    </location>
</feature>